<feature type="domain" description="MobA-like NTP transferase" evidence="1">
    <location>
        <begin position="4"/>
        <end position="142"/>
    </location>
</feature>
<dbReference type="InterPro" id="IPR029044">
    <property type="entry name" value="Nucleotide-diphossugar_trans"/>
</dbReference>
<sequence length="210" mass="24022">MIIALVMAGGKGLRLKSNIEKPLFPINDKPLMDYVLDNLKKSKYIEKTVVAVSPNGENTKSYLKDDLNFSDFHDDFYNSTKTDFYLDTKGIGFVEDLSEILTCFENHSKDDILLFINADLPLVDENIIDYIIEYYLDHDKPALSTLVPVEIFEEYGIPYTYDFNGKVPAGINILRSENVVQEEEVLIIPRYELVFNINTIETSILASKFL</sequence>
<dbReference type="EMBL" id="CP001719">
    <property type="protein sequence ID" value="ADC47764.1"/>
    <property type="molecule type" value="Genomic_DNA"/>
</dbReference>
<dbReference type="Pfam" id="PF12804">
    <property type="entry name" value="NTP_transf_3"/>
    <property type="match status" value="1"/>
</dbReference>
<dbReference type="InterPro" id="IPR025877">
    <property type="entry name" value="MobA-like_NTP_Trfase"/>
</dbReference>
<dbReference type="Proteomes" id="UP000008680">
    <property type="component" value="Chromosome"/>
</dbReference>
<dbReference type="STRING" id="634498.mru_1914"/>
<name>D3E040_METRM</name>
<evidence type="ECO:0000313" key="2">
    <source>
        <dbReference type="EMBL" id="ADC47764.1"/>
    </source>
</evidence>
<dbReference type="AlphaFoldDB" id="D3E040"/>
<dbReference type="eggNOG" id="arCOG01871">
    <property type="taxonomic scope" value="Archaea"/>
</dbReference>
<dbReference type="Gene3D" id="3.90.550.10">
    <property type="entry name" value="Spore Coat Polysaccharide Biosynthesis Protein SpsA, Chain A"/>
    <property type="match status" value="1"/>
</dbReference>
<reference evidence="2 3" key="1">
    <citation type="journal article" date="2010" name="PLoS ONE">
        <title>The genome sequence of the rumen methanogen Methanobrevibacter ruminantium reveals new possibilities for controlling ruminant methane emissions.</title>
        <authorList>
            <person name="Leahy S.C."/>
            <person name="Kelly W.J."/>
            <person name="Altermann E."/>
            <person name="Ronimus R.S."/>
            <person name="Yeoman C.J."/>
            <person name="Pacheco D.M."/>
            <person name="Li D."/>
            <person name="Kong Z."/>
            <person name="McTavish S."/>
            <person name="Sang C."/>
            <person name="Lambie S.C."/>
            <person name="Janssen P.H."/>
            <person name="Dey D."/>
            <person name="Attwood G.T."/>
        </authorList>
    </citation>
    <scope>NUCLEOTIDE SEQUENCE [LARGE SCALE GENOMIC DNA]</scope>
    <source>
        <strain evidence="3">ATCC 35063 / DSM 1093 / JCM 13430 / OCM 146 / M1</strain>
    </source>
</reference>
<keyword evidence="2" id="KW-0548">Nucleotidyltransferase</keyword>
<dbReference type="RefSeq" id="WP_012956712.1">
    <property type="nucleotide sequence ID" value="NC_013790.1"/>
</dbReference>
<accession>D3E040</accession>
<proteinExistence type="predicted"/>
<dbReference type="PATRIC" id="fig|634498.28.peg.1914"/>
<dbReference type="GO" id="GO:0016779">
    <property type="term" value="F:nucleotidyltransferase activity"/>
    <property type="evidence" value="ECO:0007669"/>
    <property type="project" value="UniProtKB-KW"/>
</dbReference>
<gene>
    <name evidence="2" type="primary">cobY</name>
    <name evidence="2" type="ordered locus">mru_1914</name>
</gene>
<keyword evidence="2" id="KW-0808">Transferase</keyword>
<dbReference type="GeneID" id="8771584"/>
<keyword evidence="3" id="KW-1185">Reference proteome</keyword>
<protein>
    <submittedName>
        <fullName evidence="2">GTP:adenosylcobinamide-phosphate guanylyltransferase CobY</fullName>
    </submittedName>
</protein>
<dbReference type="KEGG" id="mru:mru_1914"/>
<dbReference type="SUPFAM" id="SSF53448">
    <property type="entry name" value="Nucleotide-diphospho-sugar transferases"/>
    <property type="match status" value="1"/>
</dbReference>
<dbReference type="HOGENOM" id="CLU_098907_0_0_2"/>
<evidence type="ECO:0000259" key="1">
    <source>
        <dbReference type="Pfam" id="PF12804"/>
    </source>
</evidence>
<organism evidence="2 3">
    <name type="scientific">Methanobrevibacter ruminantium (strain ATCC 35063 / DSM 1093 / JCM 13430 / OCM 146 / M1)</name>
    <name type="common">Methanobacterium ruminantium</name>
    <dbReference type="NCBI Taxonomy" id="634498"/>
    <lineage>
        <taxon>Archaea</taxon>
        <taxon>Methanobacteriati</taxon>
        <taxon>Methanobacteriota</taxon>
        <taxon>Methanomada group</taxon>
        <taxon>Methanobacteria</taxon>
        <taxon>Methanobacteriales</taxon>
        <taxon>Methanobacteriaceae</taxon>
        <taxon>Methanobrevibacter</taxon>
    </lineage>
</organism>
<evidence type="ECO:0000313" key="3">
    <source>
        <dbReference type="Proteomes" id="UP000008680"/>
    </source>
</evidence>
<dbReference type="OrthoDB" id="9782at2157"/>